<dbReference type="Proteomes" id="UP001218188">
    <property type="component" value="Unassembled WGS sequence"/>
</dbReference>
<gene>
    <name evidence="1" type="ORF">C8F04DRAFT_1292291</name>
</gene>
<name>A0AAD6SH54_9AGAR</name>
<comment type="caution">
    <text evidence="1">The sequence shown here is derived from an EMBL/GenBank/DDBJ whole genome shotgun (WGS) entry which is preliminary data.</text>
</comment>
<protein>
    <submittedName>
        <fullName evidence="1">Uncharacterized protein</fullName>
    </submittedName>
</protein>
<feature type="non-terminal residue" evidence="1">
    <location>
        <position position="177"/>
    </location>
</feature>
<proteinExistence type="predicted"/>
<reference evidence="1" key="1">
    <citation type="submission" date="2023-03" db="EMBL/GenBank/DDBJ databases">
        <title>Massive genome expansion in bonnet fungi (Mycena s.s.) driven by repeated elements and novel gene families across ecological guilds.</title>
        <authorList>
            <consortium name="Lawrence Berkeley National Laboratory"/>
            <person name="Harder C.B."/>
            <person name="Miyauchi S."/>
            <person name="Viragh M."/>
            <person name="Kuo A."/>
            <person name="Thoen E."/>
            <person name="Andreopoulos B."/>
            <person name="Lu D."/>
            <person name="Skrede I."/>
            <person name="Drula E."/>
            <person name="Henrissat B."/>
            <person name="Morin E."/>
            <person name="Kohler A."/>
            <person name="Barry K."/>
            <person name="LaButti K."/>
            <person name="Morin E."/>
            <person name="Salamov A."/>
            <person name="Lipzen A."/>
            <person name="Mereny Z."/>
            <person name="Hegedus B."/>
            <person name="Baldrian P."/>
            <person name="Stursova M."/>
            <person name="Weitz H."/>
            <person name="Taylor A."/>
            <person name="Grigoriev I.V."/>
            <person name="Nagy L.G."/>
            <person name="Martin F."/>
            <person name="Kauserud H."/>
        </authorList>
    </citation>
    <scope>NUCLEOTIDE SEQUENCE</scope>
    <source>
        <strain evidence="1">CBHHK200</strain>
    </source>
</reference>
<evidence type="ECO:0000313" key="2">
    <source>
        <dbReference type="Proteomes" id="UP001218188"/>
    </source>
</evidence>
<accession>A0AAD6SH54</accession>
<organism evidence="1 2">
    <name type="scientific">Mycena alexandri</name>
    <dbReference type="NCBI Taxonomy" id="1745969"/>
    <lineage>
        <taxon>Eukaryota</taxon>
        <taxon>Fungi</taxon>
        <taxon>Dikarya</taxon>
        <taxon>Basidiomycota</taxon>
        <taxon>Agaricomycotina</taxon>
        <taxon>Agaricomycetes</taxon>
        <taxon>Agaricomycetidae</taxon>
        <taxon>Agaricales</taxon>
        <taxon>Marasmiineae</taxon>
        <taxon>Mycenaceae</taxon>
        <taxon>Mycena</taxon>
    </lineage>
</organism>
<evidence type="ECO:0000313" key="1">
    <source>
        <dbReference type="EMBL" id="KAJ7027931.1"/>
    </source>
</evidence>
<dbReference type="EMBL" id="JARJCM010000118">
    <property type="protein sequence ID" value="KAJ7027931.1"/>
    <property type="molecule type" value="Genomic_DNA"/>
</dbReference>
<dbReference type="AlphaFoldDB" id="A0AAD6SH54"/>
<sequence length="177" mass="19078">CVRLCARNLGQPRNSSSWLLSASLVSWGSTCNIASYGARHERSQVDLLCSLPPPRVAPTDFCALPTRPPHALLGGPAVRFLASVLPSLASRWPRAAHASFVSCPESPSLRSGCRERLVRATSPTSQSCFYCTLRAGSVSQRPAAASDTPPSIYACCFALRWHPCMNFCLPSLFGDIL</sequence>
<keyword evidence="2" id="KW-1185">Reference proteome</keyword>